<organism evidence="5 6">
    <name type="scientific">Glaciimonas soli</name>
    <dbReference type="NCBI Taxonomy" id="2590999"/>
    <lineage>
        <taxon>Bacteria</taxon>
        <taxon>Pseudomonadati</taxon>
        <taxon>Pseudomonadota</taxon>
        <taxon>Betaproteobacteria</taxon>
        <taxon>Burkholderiales</taxon>
        <taxon>Oxalobacteraceae</taxon>
        <taxon>Glaciimonas</taxon>
    </lineage>
</organism>
<dbReference type="RefSeq" id="WP_153233528.1">
    <property type="nucleotide sequence ID" value="NZ_WINI01000001.1"/>
</dbReference>
<dbReference type="SUPFAM" id="SSF55248">
    <property type="entry name" value="PCD-like"/>
    <property type="match status" value="1"/>
</dbReference>
<proteinExistence type="inferred from homology"/>
<dbReference type="NCBIfam" id="NF002018">
    <property type="entry name" value="PRK00823.1-3"/>
    <property type="match status" value="1"/>
</dbReference>
<protein>
    <recommendedName>
        <fullName evidence="4">Putative pterin-4-alpha-carbinolamine dehydratase</fullName>
        <shortName evidence="4">PHS</shortName>
        <ecNumber evidence="4">4.2.1.96</ecNumber>
    </recommendedName>
    <alternativeName>
        <fullName evidence="4">4-alpha-hydroxy-tetrahydropterin dehydratase</fullName>
    </alternativeName>
    <alternativeName>
        <fullName evidence="4">Pterin carbinolamine dehydratase</fullName>
        <shortName evidence="4">PCD</shortName>
    </alternativeName>
</protein>
<dbReference type="PANTHER" id="PTHR12599">
    <property type="entry name" value="PTERIN-4-ALPHA-CARBINOLAMINE DEHYDRATASE"/>
    <property type="match status" value="1"/>
</dbReference>
<dbReference type="HAMAP" id="MF_00434">
    <property type="entry name" value="Pterin_4_alpha"/>
    <property type="match status" value="1"/>
</dbReference>
<dbReference type="EC" id="4.2.1.96" evidence="4"/>
<keyword evidence="3 4" id="KW-0456">Lyase</keyword>
<gene>
    <name evidence="5" type="ORF">GEV47_04790</name>
</gene>
<evidence type="ECO:0000313" key="5">
    <source>
        <dbReference type="EMBL" id="MQR00001.1"/>
    </source>
</evidence>
<keyword evidence="6" id="KW-1185">Reference proteome</keyword>
<evidence type="ECO:0000256" key="2">
    <source>
        <dbReference type="ARBA" id="ARBA00006472"/>
    </source>
</evidence>
<dbReference type="AlphaFoldDB" id="A0A843YRK4"/>
<evidence type="ECO:0000256" key="1">
    <source>
        <dbReference type="ARBA" id="ARBA00001554"/>
    </source>
</evidence>
<dbReference type="PANTHER" id="PTHR12599:SF0">
    <property type="entry name" value="PTERIN-4-ALPHA-CARBINOLAMINE DEHYDRATASE"/>
    <property type="match status" value="1"/>
</dbReference>
<dbReference type="CDD" id="cd00914">
    <property type="entry name" value="PCD_DCoH_subfamily_b"/>
    <property type="match status" value="1"/>
</dbReference>
<evidence type="ECO:0000256" key="3">
    <source>
        <dbReference type="ARBA" id="ARBA00023239"/>
    </source>
</evidence>
<dbReference type="GO" id="GO:0006729">
    <property type="term" value="P:tetrahydrobiopterin biosynthetic process"/>
    <property type="evidence" value="ECO:0007669"/>
    <property type="project" value="InterPro"/>
</dbReference>
<dbReference type="OrthoDB" id="9794987at2"/>
<dbReference type="EMBL" id="WINI01000001">
    <property type="protein sequence ID" value="MQR00001.1"/>
    <property type="molecule type" value="Genomic_DNA"/>
</dbReference>
<comment type="similarity">
    <text evidence="2 4">Belongs to the pterin-4-alpha-carbinolamine dehydratase family.</text>
</comment>
<comment type="caution">
    <text evidence="5">The sequence shown here is derived from an EMBL/GenBank/DDBJ whole genome shotgun (WGS) entry which is preliminary data.</text>
</comment>
<evidence type="ECO:0000256" key="4">
    <source>
        <dbReference type="HAMAP-Rule" id="MF_00434"/>
    </source>
</evidence>
<dbReference type="InterPro" id="IPR001533">
    <property type="entry name" value="Pterin_deHydtase"/>
</dbReference>
<dbReference type="Gene3D" id="3.30.1360.20">
    <property type="entry name" value="Transcriptional coactivator/pterin dehydratase"/>
    <property type="match status" value="1"/>
</dbReference>
<dbReference type="NCBIfam" id="NF002020">
    <property type="entry name" value="PRK00823.1-5"/>
    <property type="match status" value="1"/>
</dbReference>
<dbReference type="Pfam" id="PF01329">
    <property type="entry name" value="Pterin_4a"/>
    <property type="match status" value="1"/>
</dbReference>
<comment type="catalytic activity">
    <reaction evidence="1 4">
        <text>(4aS,6R)-4a-hydroxy-L-erythro-5,6,7,8-tetrahydrobiopterin = (6R)-L-erythro-6,7-dihydrobiopterin + H2O</text>
        <dbReference type="Rhea" id="RHEA:11920"/>
        <dbReference type="ChEBI" id="CHEBI:15377"/>
        <dbReference type="ChEBI" id="CHEBI:15642"/>
        <dbReference type="ChEBI" id="CHEBI:43120"/>
        <dbReference type="EC" id="4.2.1.96"/>
    </reaction>
</comment>
<evidence type="ECO:0000313" key="6">
    <source>
        <dbReference type="Proteomes" id="UP000451565"/>
    </source>
</evidence>
<sequence length="97" mass="10775">MTRPSANHIGAAAALPRLPSWTIVEGRDAIQKTFKFTDFNAAFGFMAQVALLAEKIDHHPEWFNVYNRVEVLLATHDANGVTELDVKMAQFMDSIAS</sequence>
<dbReference type="GO" id="GO:0008124">
    <property type="term" value="F:4-alpha-hydroxytetrahydrobiopterin dehydratase activity"/>
    <property type="evidence" value="ECO:0007669"/>
    <property type="project" value="UniProtKB-UniRule"/>
</dbReference>
<accession>A0A843YRK4</accession>
<dbReference type="InterPro" id="IPR036428">
    <property type="entry name" value="PCD_sf"/>
</dbReference>
<dbReference type="Proteomes" id="UP000451565">
    <property type="component" value="Unassembled WGS sequence"/>
</dbReference>
<name>A0A843YRK4_9BURK</name>
<reference evidence="5 6" key="1">
    <citation type="submission" date="2019-10" db="EMBL/GenBank/DDBJ databases">
        <title>Glaciimonas soli sp. nov., a psychrophilic bacterium isolated from the forest soil of a high elevation mountain in Taiwan.</title>
        <authorList>
            <person name="Wang L.-T."/>
            <person name="Shieh W.Y."/>
        </authorList>
    </citation>
    <scope>NUCLEOTIDE SEQUENCE [LARGE SCALE GENOMIC DNA]</scope>
    <source>
        <strain evidence="5 6">GS1</strain>
    </source>
</reference>